<organism evidence="1 2">
    <name type="scientific">Ralstonia nicotianae (strain ATCC BAA-1114 / GMI1000)</name>
    <name type="common">Ralstonia solanacearum</name>
    <dbReference type="NCBI Taxonomy" id="267608"/>
    <lineage>
        <taxon>Bacteria</taxon>
        <taxon>Pseudomonadati</taxon>
        <taxon>Pseudomonadota</taxon>
        <taxon>Betaproteobacteria</taxon>
        <taxon>Burkholderiales</taxon>
        <taxon>Burkholderiaceae</taxon>
        <taxon>Ralstonia</taxon>
        <taxon>Ralstonia solanacearum species complex</taxon>
    </lineage>
</organism>
<dbReference type="Proteomes" id="UP000001436">
    <property type="component" value="Chromosome"/>
</dbReference>
<sequence>MKFSDQDRFEFWLMEMDESIRRFSDSLPEEETKWLDFSVGSLSCLEFWLISRYDGPMDIMRPTEAGVHDGAERYIGETFRKNLGGKWKIDFADKKNVFFGVPQINEMKGQVTQFCPHALVTTLLDRRSGGFLAAIFGAPDSNSRNA</sequence>
<dbReference type="RefSeq" id="WP_011003074.1">
    <property type="nucleotide sequence ID" value="NC_003295.1"/>
</dbReference>
<dbReference type="KEGG" id="rso:RSc3186"/>
<proteinExistence type="predicted"/>
<evidence type="ECO:0000313" key="2">
    <source>
        <dbReference type="Proteomes" id="UP000001436"/>
    </source>
</evidence>
<gene>
    <name evidence="1" type="ordered locus">RSc3186</name>
</gene>
<name>Q8XUK2_RALN1</name>
<evidence type="ECO:0000313" key="1">
    <source>
        <dbReference type="EMBL" id="CAD16974.1"/>
    </source>
</evidence>
<dbReference type="EnsemblBacteria" id="CAD16974">
    <property type="protein sequence ID" value="CAD16974"/>
    <property type="gene ID" value="RSc3186"/>
</dbReference>
<dbReference type="HOGENOM" id="CLU_1793378_0_0_4"/>
<protein>
    <submittedName>
        <fullName evidence="1">Uncharacterized protein</fullName>
    </submittedName>
</protein>
<accession>Q8XUK2</accession>
<reference evidence="1 2" key="1">
    <citation type="journal article" date="2002" name="Nature">
        <title>Genome sequence of the plant pathogen Ralstonia solanacearum.</title>
        <authorList>
            <person name="Salanoubat M."/>
            <person name="Genin S."/>
            <person name="Artiguenave F."/>
            <person name="Gouzy J."/>
            <person name="Mangenot S."/>
            <person name="Arlat M."/>
            <person name="Billault A."/>
            <person name="Brottier P."/>
            <person name="Camus J.C."/>
            <person name="Cattolico L."/>
            <person name="Chandler M."/>
            <person name="Choisne N."/>
            <person name="Claudel-Renard C."/>
            <person name="Cunnac S."/>
            <person name="Demange N."/>
            <person name="Gaspin C."/>
            <person name="Lavie M."/>
            <person name="Moisan A."/>
            <person name="Robert C."/>
            <person name="Saurin W."/>
            <person name="Schiex T."/>
            <person name="Siguier P."/>
            <person name="Thebault P."/>
            <person name="Whalen M."/>
            <person name="Wincker P."/>
            <person name="Levy M."/>
            <person name="Weissenbach J."/>
            <person name="Boucher C.A."/>
        </authorList>
    </citation>
    <scope>NUCLEOTIDE SEQUENCE [LARGE SCALE GENOMIC DNA]</scope>
    <source>
        <strain evidence="2">ATCC BAA-1114 / GMI1000</strain>
    </source>
</reference>
<dbReference type="EMBL" id="AL646052">
    <property type="protein sequence ID" value="CAD16974.1"/>
    <property type="molecule type" value="Genomic_DNA"/>
</dbReference>
<dbReference type="AlphaFoldDB" id="Q8XUK2"/>
<keyword evidence="2" id="KW-1185">Reference proteome</keyword>
<dbReference type="STRING" id="267608.RSc3186"/>